<evidence type="ECO:0000313" key="8">
    <source>
        <dbReference type="EMBL" id="SDP56146.1"/>
    </source>
</evidence>
<dbReference type="GO" id="GO:0071973">
    <property type="term" value="P:bacterial-type flagellum-dependent cell motility"/>
    <property type="evidence" value="ECO:0007669"/>
    <property type="project" value="TreeGrafter"/>
</dbReference>
<dbReference type="Pfam" id="PF02465">
    <property type="entry name" value="FliD_N"/>
    <property type="match status" value="1"/>
</dbReference>
<dbReference type="InterPro" id="IPR040026">
    <property type="entry name" value="FliD"/>
</dbReference>
<accession>A0A1H0TRF6</accession>
<evidence type="ECO:0000256" key="5">
    <source>
        <dbReference type="RuleBase" id="RU362066"/>
    </source>
</evidence>
<evidence type="ECO:0000256" key="1">
    <source>
        <dbReference type="ARBA" id="ARBA00009764"/>
    </source>
</evidence>
<keyword evidence="4 5" id="KW-0975">Bacterial flagellum</keyword>
<dbReference type="PANTHER" id="PTHR30288:SF0">
    <property type="entry name" value="FLAGELLAR HOOK-ASSOCIATED PROTEIN 2"/>
    <property type="match status" value="1"/>
</dbReference>
<evidence type="ECO:0000259" key="7">
    <source>
        <dbReference type="Pfam" id="PF07195"/>
    </source>
</evidence>
<dbReference type="InterPro" id="IPR010809">
    <property type="entry name" value="FliD_C"/>
</dbReference>
<comment type="similarity">
    <text evidence="1 5">Belongs to the FliD family.</text>
</comment>
<evidence type="ECO:0000313" key="9">
    <source>
        <dbReference type="Proteomes" id="UP000199317"/>
    </source>
</evidence>
<feature type="domain" description="Flagellar hook-associated protein 2 N-terminal" evidence="6">
    <location>
        <begin position="10"/>
        <end position="106"/>
    </location>
</feature>
<evidence type="ECO:0000256" key="4">
    <source>
        <dbReference type="ARBA" id="ARBA00023143"/>
    </source>
</evidence>
<keyword evidence="5" id="KW-0964">Secreted</keyword>
<keyword evidence="8" id="KW-0966">Cell projection</keyword>
<name>A0A1H0TRF6_9BURK</name>
<comment type="subcellular location">
    <subcellularLocation>
        <location evidence="5">Secreted</location>
    </subcellularLocation>
    <subcellularLocation>
        <location evidence="5">Bacterial flagellum</location>
    </subcellularLocation>
</comment>
<evidence type="ECO:0000256" key="3">
    <source>
        <dbReference type="ARBA" id="ARBA00023054"/>
    </source>
</evidence>
<organism evidence="8 9">
    <name type="scientific">Paracidovorax cattleyae</name>
    <dbReference type="NCBI Taxonomy" id="80868"/>
    <lineage>
        <taxon>Bacteria</taxon>
        <taxon>Pseudomonadati</taxon>
        <taxon>Pseudomonadota</taxon>
        <taxon>Betaproteobacteria</taxon>
        <taxon>Burkholderiales</taxon>
        <taxon>Comamonadaceae</taxon>
        <taxon>Paracidovorax</taxon>
    </lineage>
</organism>
<dbReference type="Pfam" id="PF07195">
    <property type="entry name" value="FliD_C"/>
    <property type="match status" value="1"/>
</dbReference>
<dbReference type="AlphaFoldDB" id="A0A1H0TRF6"/>
<feature type="domain" description="Flagellar hook-associated protein 2 C-terminal" evidence="7">
    <location>
        <begin position="234"/>
        <end position="459"/>
    </location>
</feature>
<proteinExistence type="inferred from homology"/>
<dbReference type="RefSeq" id="WP_092835334.1">
    <property type="nucleotide sequence ID" value="NZ_CP028290.1"/>
</dbReference>
<evidence type="ECO:0000256" key="2">
    <source>
        <dbReference type="ARBA" id="ARBA00011255"/>
    </source>
</evidence>
<gene>
    <name evidence="8" type="ORF">SAMN04489708_11627</name>
</gene>
<dbReference type="OrthoDB" id="9810816at2"/>
<sequence>MAITSIGIGSGLQVESIISQTVALEKKPLDKLQVTADAIQTKISTYSKIKSLVSTLSDAASKLTRDSAWNGLAVSSSNSDAVSVAVSGVASATSFSMSVQQLSRAQSVASSSVAKDAAVGAGNMTLQLGSWDSSKNPPEFTAGSTAAFNISVSATDTMTSIATKINEADGGMTATVLRDASGERLMLRSKATGETAGFRVQVSEDSANPGLSKLAFDPQGSPNTGMAANTVQYAQNAKAKINGIDISSTTNVFADTIPGLTLTASKVTTDDVDVTAKSDTATMKKNIQDFVDAYNAVNTLLGDVTKYDSDTKTAGALQGDGTTVGLQNTLRAAMATATGGTAALQTLSDFGIQMQRGGSLTVADSTKLDNALKTPDTLKAFFAADPASGDTSTGLGVRIKSLTSTMLSFDGLMNNKTDALSAESKRNADDQAAVNKRADTLEKRMRAQYTALDTQMASISSLSSYMQQQIAKWNA</sequence>
<dbReference type="GO" id="GO:0007155">
    <property type="term" value="P:cell adhesion"/>
    <property type="evidence" value="ECO:0007669"/>
    <property type="project" value="InterPro"/>
</dbReference>
<keyword evidence="3" id="KW-0175">Coiled coil</keyword>
<reference evidence="9" key="1">
    <citation type="submission" date="2016-10" db="EMBL/GenBank/DDBJ databases">
        <authorList>
            <person name="Varghese N."/>
            <person name="Submissions S."/>
        </authorList>
    </citation>
    <scope>NUCLEOTIDE SEQUENCE [LARGE SCALE GENOMIC DNA]</scope>
    <source>
        <strain evidence="9">DSM 17101</strain>
    </source>
</reference>
<comment type="function">
    <text evidence="5">Required for morphogenesis and for the elongation of the flagellar filament by facilitating polymerization of the flagellin monomers at the tip of growing filament. Forms a capping structure, which prevents flagellin subunits (transported through the central channel of the flagellum) from leaking out without polymerization at the distal end.</text>
</comment>
<keyword evidence="8" id="KW-0969">Cilium</keyword>
<dbReference type="PANTHER" id="PTHR30288">
    <property type="entry name" value="FLAGELLAR CAP/ASSEMBLY PROTEIN FLID"/>
    <property type="match status" value="1"/>
</dbReference>
<protein>
    <recommendedName>
        <fullName evidence="5">Flagellar hook-associated protein 2</fullName>
        <shortName evidence="5">HAP2</shortName>
    </recommendedName>
    <alternativeName>
        <fullName evidence="5">Flagellar cap protein</fullName>
    </alternativeName>
</protein>
<dbReference type="InterPro" id="IPR010810">
    <property type="entry name" value="Flagellin_hook_IN_motif"/>
</dbReference>
<keyword evidence="9" id="KW-1185">Reference proteome</keyword>
<evidence type="ECO:0000259" key="6">
    <source>
        <dbReference type="Pfam" id="PF02465"/>
    </source>
</evidence>
<dbReference type="EMBL" id="FNJL01000016">
    <property type="protein sequence ID" value="SDP56146.1"/>
    <property type="molecule type" value="Genomic_DNA"/>
</dbReference>
<dbReference type="GO" id="GO:0009424">
    <property type="term" value="C:bacterial-type flagellum hook"/>
    <property type="evidence" value="ECO:0007669"/>
    <property type="project" value="UniProtKB-UniRule"/>
</dbReference>
<comment type="subunit">
    <text evidence="2 5">Homopentamer.</text>
</comment>
<dbReference type="InterPro" id="IPR003481">
    <property type="entry name" value="FliD_N"/>
</dbReference>
<keyword evidence="8" id="KW-0282">Flagellum</keyword>
<dbReference type="Pfam" id="PF07196">
    <property type="entry name" value="Flagellin_IN"/>
    <property type="match status" value="1"/>
</dbReference>
<dbReference type="GO" id="GO:0009421">
    <property type="term" value="C:bacterial-type flagellum filament cap"/>
    <property type="evidence" value="ECO:0007669"/>
    <property type="project" value="InterPro"/>
</dbReference>
<dbReference type="GO" id="GO:0005576">
    <property type="term" value="C:extracellular region"/>
    <property type="evidence" value="ECO:0007669"/>
    <property type="project" value="UniProtKB-SubCell"/>
</dbReference>
<dbReference type="Proteomes" id="UP000199317">
    <property type="component" value="Unassembled WGS sequence"/>
</dbReference>